<dbReference type="AlphaFoldDB" id="A0A3Q7IDV5"/>
<organism evidence="1">
    <name type="scientific">Solanum lycopersicum</name>
    <name type="common">Tomato</name>
    <name type="synonym">Lycopersicon esculentum</name>
    <dbReference type="NCBI Taxonomy" id="4081"/>
    <lineage>
        <taxon>Eukaryota</taxon>
        <taxon>Viridiplantae</taxon>
        <taxon>Streptophyta</taxon>
        <taxon>Embryophyta</taxon>
        <taxon>Tracheophyta</taxon>
        <taxon>Spermatophyta</taxon>
        <taxon>Magnoliopsida</taxon>
        <taxon>eudicotyledons</taxon>
        <taxon>Gunneridae</taxon>
        <taxon>Pentapetalae</taxon>
        <taxon>asterids</taxon>
        <taxon>lamiids</taxon>
        <taxon>Solanales</taxon>
        <taxon>Solanaceae</taxon>
        <taxon>Solanoideae</taxon>
        <taxon>Solaneae</taxon>
        <taxon>Solanum</taxon>
        <taxon>Solanum subgen. Lycopersicon</taxon>
    </lineage>
</organism>
<evidence type="ECO:0000313" key="1">
    <source>
        <dbReference type="EnsemblPlants" id="Solyc10g018130.1.1.1"/>
    </source>
</evidence>
<sequence length="54" mass="6712">MHNTWYYNFGLLNLNRTNVIYLNMHLKKFEEKMWTCGEEYNICVIKIYMTPLEF</sequence>
<name>A0A3Q7IDV5_SOLLC</name>
<accession>A0A3Q7IDV5</accession>
<proteinExistence type="predicted"/>
<dbReference type="InParanoid" id="A0A3Q7IDV5"/>
<reference evidence="1" key="1">
    <citation type="journal article" date="2012" name="Nature">
        <title>The tomato genome sequence provides insights into fleshy fruit evolution.</title>
        <authorList>
            <consortium name="Tomato Genome Consortium"/>
        </authorList>
    </citation>
    <scope>NUCLEOTIDE SEQUENCE [LARGE SCALE GENOMIC DNA]</scope>
    <source>
        <strain evidence="1">cv. Heinz 1706</strain>
    </source>
</reference>
<keyword evidence="2" id="KW-1185">Reference proteome</keyword>
<dbReference type="PaxDb" id="4081-Solyc10g018130.1.1"/>
<evidence type="ECO:0000313" key="2">
    <source>
        <dbReference type="Proteomes" id="UP000004994"/>
    </source>
</evidence>
<protein>
    <submittedName>
        <fullName evidence="1">Uncharacterized protein</fullName>
    </submittedName>
</protein>
<dbReference type="Proteomes" id="UP000004994">
    <property type="component" value="Chromosome 10"/>
</dbReference>
<dbReference type="EnsemblPlants" id="Solyc10g018130.1.1">
    <property type="protein sequence ID" value="Solyc10g018130.1.1.1"/>
    <property type="gene ID" value="Solyc10g018130.1"/>
</dbReference>
<dbReference type="Gramene" id="Solyc10g018130.1.1">
    <property type="protein sequence ID" value="Solyc10g018130.1.1.1"/>
    <property type="gene ID" value="Solyc10g018130.1"/>
</dbReference>
<reference evidence="1" key="2">
    <citation type="submission" date="2019-01" db="UniProtKB">
        <authorList>
            <consortium name="EnsemblPlants"/>
        </authorList>
    </citation>
    <scope>IDENTIFICATION</scope>
    <source>
        <strain evidence="1">cv. Heinz 1706</strain>
    </source>
</reference>